<reference evidence="3 4" key="1">
    <citation type="submission" date="2019-07" db="EMBL/GenBank/DDBJ databases">
        <title>De Novo Assembly of kiwifruit Actinidia rufa.</title>
        <authorList>
            <person name="Sugita-Konishi S."/>
            <person name="Sato K."/>
            <person name="Mori E."/>
            <person name="Abe Y."/>
            <person name="Kisaki G."/>
            <person name="Hamano K."/>
            <person name="Suezawa K."/>
            <person name="Otani M."/>
            <person name="Fukuda T."/>
            <person name="Manabe T."/>
            <person name="Gomi K."/>
            <person name="Tabuchi M."/>
            <person name="Akimitsu K."/>
            <person name="Kataoka I."/>
        </authorList>
    </citation>
    <scope>NUCLEOTIDE SEQUENCE [LARGE SCALE GENOMIC DNA]</scope>
    <source>
        <strain evidence="4">cv. Fuchu</strain>
    </source>
</reference>
<dbReference type="Pfam" id="PF22528">
    <property type="entry name" value="PRMT_C"/>
    <property type="match status" value="1"/>
</dbReference>
<dbReference type="Proteomes" id="UP000585474">
    <property type="component" value="Unassembled WGS sequence"/>
</dbReference>
<sequence length="166" mass="18119">MALIGCRLDADVDDDSVLIGSVESDVREARSLSSFGSVLGRVRRRLDAGLDDGALSVEMNMTSLRNNLHPNQVVGTAAVIKEIDCLTVTVIDILNVRASISSSITTEETRLCGFAGWFDVHFRGSKENPAQHEIELTTAPSEDHGTHSGQQVCEPDYIIFRNFART</sequence>
<evidence type="ECO:0000313" key="4">
    <source>
        <dbReference type="Proteomes" id="UP000585474"/>
    </source>
</evidence>
<dbReference type="AlphaFoldDB" id="A0A7J0E442"/>
<keyword evidence="3" id="KW-0808">Transferase</keyword>
<dbReference type="Gene3D" id="2.70.160.11">
    <property type="entry name" value="Hnrnp arginine n-methyltransferase1"/>
    <property type="match status" value="1"/>
</dbReference>
<feature type="domain" description="Protein arginine N-methyltransferase" evidence="2">
    <location>
        <begin position="62"/>
        <end position="152"/>
    </location>
</feature>
<dbReference type="InterPro" id="IPR055135">
    <property type="entry name" value="PRMT_dom"/>
</dbReference>
<evidence type="ECO:0000313" key="3">
    <source>
        <dbReference type="EMBL" id="GFY80926.1"/>
    </source>
</evidence>
<dbReference type="GO" id="GO:0008168">
    <property type="term" value="F:methyltransferase activity"/>
    <property type="evidence" value="ECO:0007669"/>
    <property type="project" value="UniProtKB-KW"/>
</dbReference>
<protein>
    <submittedName>
        <fullName evidence="3">Protein arginine methyltransferase 10</fullName>
    </submittedName>
</protein>
<dbReference type="GO" id="GO:0032259">
    <property type="term" value="P:methylation"/>
    <property type="evidence" value="ECO:0007669"/>
    <property type="project" value="UniProtKB-KW"/>
</dbReference>
<keyword evidence="1" id="KW-0949">S-adenosyl-L-methionine</keyword>
<keyword evidence="3" id="KW-0489">Methyltransferase</keyword>
<accession>A0A7J0E442</accession>
<gene>
    <name evidence="3" type="ORF">Acr_01g0007350</name>
</gene>
<dbReference type="OrthoDB" id="7848332at2759"/>
<dbReference type="EMBL" id="BJWL01000001">
    <property type="protein sequence ID" value="GFY80926.1"/>
    <property type="molecule type" value="Genomic_DNA"/>
</dbReference>
<evidence type="ECO:0000259" key="2">
    <source>
        <dbReference type="Pfam" id="PF22528"/>
    </source>
</evidence>
<comment type="caution">
    <text evidence="3">The sequence shown here is derived from an EMBL/GenBank/DDBJ whole genome shotgun (WGS) entry which is preliminary data.</text>
</comment>
<proteinExistence type="predicted"/>
<name>A0A7J0E442_9ERIC</name>
<organism evidence="3 4">
    <name type="scientific">Actinidia rufa</name>
    <dbReference type="NCBI Taxonomy" id="165716"/>
    <lineage>
        <taxon>Eukaryota</taxon>
        <taxon>Viridiplantae</taxon>
        <taxon>Streptophyta</taxon>
        <taxon>Embryophyta</taxon>
        <taxon>Tracheophyta</taxon>
        <taxon>Spermatophyta</taxon>
        <taxon>Magnoliopsida</taxon>
        <taxon>eudicotyledons</taxon>
        <taxon>Gunneridae</taxon>
        <taxon>Pentapetalae</taxon>
        <taxon>asterids</taxon>
        <taxon>Ericales</taxon>
        <taxon>Actinidiaceae</taxon>
        <taxon>Actinidia</taxon>
    </lineage>
</organism>
<keyword evidence="4" id="KW-1185">Reference proteome</keyword>
<evidence type="ECO:0000256" key="1">
    <source>
        <dbReference type="ARBA" id="ARBA00022691"/>
    </source>
</evidence>